<dbReference type="Gene3D" id="3.40.190.10">
    <property type="entry name" value="Periplasmic binding protein-like II"/>
    <property type="match status" value="2"/>
</dbReference>
<accession>A0A5B8J494</accession>
<dbReference type="PANTHER" id="PTHR30346">
    <property type="entry name" value="TRANSCRIPTIONAL DUAL REGULATOR HCAR-RELATED"/>
    <property type="match status" value="1"/>
</dbReference>
<reference evidence="6 7" key="1">
    <citation type="submission" date="2019-07" db="EMBL/GenBank/DDBJ databases">
        <title>Litoreibacter alkalisoli sp. nov., isolated from saline-alkaline soil.</title>
        <authorList>
            <person name="Wang S."/>
            <person name="Xu L."/>
            <person name="Xing Y.-T."/>
            <person name="Sun J.-Q."/>
        </authorList>
    </citation>
    <scope>NUCLEOTIDE SEQUENCE [LARGE SCALE GENOMIC DNA]</scope>
    <source>
        <strain evidence="6 7">LN3S51</strain>
    </source>
</reference>
<dbReference type="InterPro" id="IPR005119">
    <property type="entry name" value="LysR_subst-bd"/>
</dbReference>
<comment type="similarity">
    <text evidence="1">Belongs to the LysR transcriptional regulatory family.</text>
</comment>
<dbReference type="Proteomes" id="UP000318483">
    <property type="component" value="Chromosome"/>
</dbReference>
<dbReference type="InterPro" id="IPR036390">
    <property type="entry name" value="WH_DNA-bd_sf"/>
</dbReference>
<dbReference type="InterPro" id="IPR000847">
    <property type="entry name" value="LysR_HTH_N"/>
</dbReference>
<feature type="domain" description="HTH lysR-type" evidence="5">
    <location>
        <begin position="5"/>
        <end position="62"/>
    </location>
</feature>
<organism evidence="6 7">
    <name type="scientific">Qingshengfaniella alkalisoli</name>
    <dbReference type="NCBI Taxonomy" id="2599296"/>
    <lineage>
        <taxon>Bacteria</taxon>
        <taxon>Pseudomonadati</taxon>
        <taxon>Pseudomonadota</taxon>
        <taxon>Alphaproteobacteria</taxon>
        <taxon>Rhodobacterales</taxon>
        <taxon>Paracoccaceae</taxon>
        <taxon>Qingshengfaniella</taxon>
    </lineage>
</organism>
<dbReference type="AlphaFoldDB" id="A0A5B8J494"/>
<dbReference type="PROSITE" id="PS50931">
    <property type="entry name" value="HTH_LYSR"/>
    <property type="match status" value="1"/>
</dbReference>
<evidence type="ECO:0000259" key="5">
    <source>
        <dbReference type="PROSITE" id="PS50931"/>
    </source>
</evidence>
<dbReference type="GO" id="GO:0032993">
    <property type="term" value="C:protein-DNA complex"/>
    <property type="evidence" value="ECO:0007669"/>
    <property type="project" value="TreeGrafter"/>
</dbReference>
<dbReference type="RefSeq" id="WP_146364368.1">
    <property type="nucleotide sequence ID" value="NZ_CP042261.1"/>
</dbReference>
<dbReference type="GO" id="GO:0003677">
    <property type="term" value="F:DNA binding"/>
    <property type="evidence" value="ECO:0007669"/>
    <property type="project" value="UniProtKB-KW"/>
</dbReference>
<protein>
    <submittedName>
        <fullName evidence="6">LysR family transcriptional regulator</fullName>
    </submittedName>
</protein>
<evidence type="ECO:0000313" key="7">
    <source>
        <dbReference type="Proteomes" id="UP000318483"/>
    </source>
</evidence>
<dbReference type="SUPFAM" id="SSF53850">
    <property type="entry name" value="Periplasmic binding protein-like II"/>
    <property type="match status" value="1"/>
</dbReference>
<dbReference type="SUPFAM" id="SSF46785">
    <property type="entry name" value="Winged helix' DNA-binding domain"/>
    <property type="match status" value="1"/>
</dbReference>
<evidence type="ECO:0000313" key="6">
    <source>
        <dbReference type="EMBL" id="QDY69090.1"/>
    </source>
</evidence>
<evidence type="ECO:0000256" key="3">
    <source>
        <dbReference type="ARBA" id="ARBA00023125"/>
    </source>
</evidence>
<dbReference type="Gene3D" id="1.10.10.10">
    <property type="entry name" value="Winged helix-like DNA-binding domain superfamily/Winged helix DNA-binding domain"/>
    <property type="match status" value="1"/>
</dbReference>
<dbReference type="InterPro" id="IPR036388">
    <property type="entry name" value="WH-like_DNA-bd_sf"/>
</dbReference>
<dbReference type="Pfam" id="PF03466">
    <property type="entry name" value="LysR_substrate"/>
    <property type="match status" value="1"/>
</dbReference>
<dbReference type="KEGG" id="lit:FPZ52_05215"/>
<evidence type="ECO:0000256" key="2">
    <source>
        <dbReference type="ARBA" id="ARBA00023015"/>
    </source>
</evidence>
<dbReference type="OrthoDB" id="9814165at2"/>
<sequence>MHRGIKLRHIRCFLGVAQEGTVSAAAERMGVSQPAMSKTLSDLELMLGQPLFTRKGRRTILTPAGETFRRHALQAVQSLESGAAAMRTAGGGSRIRVGLLPTAATRFFPEVALEFAGLYPECTVSVTTGPNQYLLDLLRSRRIDLMVGRMPQPREMPGLGFDYLYDETVVVAVRPDHPRQSEPITTLARELPLILPTQHALIRRTVDDYLVSIGVTEPRVWLETISLAFGRGALLRSDALWFISHGVILDELKMGVLHTLNTDARFMTGAVGLTRSQSLQMTDEISTMKDMMHRRANTGG</sequence>
<dbReference type="PANTHER" id="PTHR30346:SF9">
    <property type="entry name" value="LYSR FAMILY TRANSCRIPTIONAL REGULATOR"/>
    <property type="match status" value="1"/>
</dbReference>
<dbReference type="Pfam" id="PF00126">
    <property type="entry name" value="HTH_1"/>
    <property type="match status" value="1"/>
</dbReference>
<dbReference type="FunFam" id="1.10.10.10:FF:000001">
    <property type="entry name" value="LysR family transcriptional regulator"/>
    <property type="match status" value="1"/>
</dbReference>
<name>A0A5B8J494_9RHOB</name>
<gene>
    <name evidence="6" type="ORF">FPZ52_05215</name>
</gene>
<dbReference type="PRINTS" id="PR00039">
    <property type="entry name" value="HTHLYSR"/>
</dbReference>
<keyword evidence="4" id="KW-0804">Transcription</keyword>
<keyword evidence="3" id="KW-0238">DNA-binding</keyword>
<keyword evidence="7" id="KW-1185">Reference proteome</keyword>
<proteinExistence type="inferred from homology"/>
<evidence type="ECO:0000256" key="1">
    <source>
        <dbReference type="ARBA" id="ARBA00009437"/>
    </source>
</evidence>
<evidence type="ECO:0000256" key="4">
    <source>
        <dbReference type="ARBA" id="ARBA00023163"/>
    </source>
</evidence>
<dbReference type="GO" id="GO:0003700">
    <property type="term" value="F:DNA-binding transcription factor activity"/>
    <property type="evidence" value="ECO:0007669"/>
    <property type="project" value="InterPro"/>
</dbReference>
<keyword evidence="2" id="KW-0805">Transcription regulation</keyword>
<dbReference type="EMBL" id="CP042261">
    <property type="protein sequence ID" value="QDY69090.1"/>
    <property type="molecule type" value="Genomic_DNA"/>
</dbReference>